<dbReference type="EMBL" id="BQNB010017969">
    <property type="protein sequence ID" value="GJT69231.1"/>
    <property type="molecule type" value="Genomic_DNA"/>
</dbReference>
<reference evidence="2" key="1">
    <citation type="journal article" date="2022" name="Int. J. Mol. Sci.">
        <title>Draft Genome of Tanacetum Coccineum: Genomic Comparison of Closely Related Tanacetum-Family Plants.</title>
        <authorList>
            <person name="Yamashiro T."/>
            <person name="Shiraishi A."/>
            <person name="Nakayama K."/>
            <person name="Satake H."/>
        </authorList>
    </citation>
    <scope>NUCLEOTIDE SEQUENCE</scope>
</reference>
<dbReference type="Proteomes" id="UP001151760">
    <property type="component" value="Unassembled WGS sequence"/>
</dbReference>
<gene>
    <name evidence="2" type="ORF">Tco_1028517</name>
</gene>
<name>A0ABQ5G0V9_9ASTR</name>
<comment type="caution">
    <text evidence="2">The sequence shown here is derived from an EMBL/GenBank/DDBJ whole genome shotgun (WGS) entry which is preliminary data.</text>
</comment>
<feature type="compositionally biased region" description="Basic and acidic residues" evidence="1">
    <location>
        <begin position="29"/>
        <end position="39"/>
    </location>
</feature>
<evidence type="ECO:0000256" key="1">
    <source>
        <dbReference type="SAM" id="MobiDB-lite"/>
    </source>
</evidence>
<evidence type="ECO:0000313" key="2">
    <source>
        <dbReference type="EMBL" id="GJT69231.1"/>
    </source>
</evidence>
<proteinExistence type="predicted"/>
<reference evidence="2" key="2">
    <citation type="submission" date="2022-01" db="EMBL/GenBank/DDBJ databases">
        <authorList>
            <person name="Yamashiro T."/>
            <person name="Shiraishi A."/>
            <person name="Satake H."/>
            <person name="Nakayama K."/>
        </authorList>
    </citation>
    <scope>NUCLEOTIDE SEQUENCE</scope>
</reference>
<keyword evidence="3" id="KW-1185">Reference proteome</keyword>
<protein>
    <submittedName>
        <fullName evidence="2">Uncharacterized protein</fullName>
    </submittedName>
</protein>
<accession>A0ABQ5G0V9</accession>
<evidence type="ECO:0000313" key="3">
    <source>
        <dbReference type="Proteomes" id="UP001151760"/>
    </source>
</evidence>
<feature type="region of interest" description="Disordered" evidence="1">
    <location>
        <begin position="29"/>
        <end position="68"/>
    </location>
</feature>
<sequence length="91" mass="10401">MEIPDTMIDDAFKKSAGYKYYKAKKVESEKEKAAEKLEEQNMSPVRSGKGKGYMRSGDNEANVPKMFKKNVVPRKTRSFIVACDNRFPDES</sequence>
<organism evidence="2 3">
    <name type="scientific">Tanacetum coccineum</name>
    <dbReference type="NCBI Taxonomy" id="301880"/>
    <lineage>
        <taxon>Eukaryota</taxon>
        <taxon>Viridiplantae</taxon>
        <taxon>Streptophyta</taxon>
        <taxon>Embryophyta</taxon>
        <taxon>Tracheophyta</taxon>
        <taxon>Spermatophyta</taxon>
        <taxon>Magnoliopsida</taxon>
        <taxon>eudicotyledons</taxon>
        <taxon>Gunneridae</taxon>
        <taxon>Pentapetalae</taxon>
        <taxon>asterids</taxon>
        <taxon>campanulids</taxon>
        <taxon>Asterales</taxon>
        <taxon>Asteraceae</taxon>
        <taxon>Asteroideae</taxon>
        <taxon>Anthemideae</taxon>
        <taxon>Anthemidinae</taxon>
        <taxon>Tanacetum</taxon>
    </lineage>
</organism>